<protein>
    <submittedName>
        <fullName evidence="3">Uncharacterized protein</fullName>
    </submittedName>
</protein>
<keyword evidence="4" id="KW-1185">Reference proteome</keyword>
<proteinExistence type="predicted"/>
<sequence length="80" mass="8567">MKLTVITLAAAVLFAAAAQAQQQSPSTTRQINPTTGQTVPNPQAVQPRTEDEKPANSGSAAGQRDRETPKIMQEPRPNTR</sequence>
<evidence type="ECO:0000256" key="1">
    <source>
        <dbReference type="SAM" id="MobiDB-lite"/>
    </source>
</evidence>
<feature type="chain" id="PRO_5006615800" evidence="2">
    <location>
        <begin position="21"/>
        <end position="80"/>
    </location>
</feature>
<dbReference type="RefSeq" id="WP_096355370.1">
    <property type="nucleotide sequence ID" value="NZ_AP014946.1"/>
</dbReference>
<accession>A0A0S3PV26</accession>
<reference evidence="3 4" key="1">
    <citation type="submission" date="2015-08" db="EMBL/GenBank/DDBJ databases">
        <title>Investigation of the bacterial diversity of lava forest soil.</title>
        <authorList>
            <person name="Lee J.S."/>
        </authorList>
    </citation>
    <scope>NUCLEOTIDE SEQUENCE [LARGE SCALE GENOMIC DNA]</scope>
    <source>
        <strain evidence="3 4">GJW-30</strain>
    </source>
</reference>
<evidence type="ECO:0000313" key="3">
    <source>
        <dbReference type="EMBL" id="BAT59747.1"/>
    </source>
</evidence>
<feature type="signal peptide" evidence="2">
    <location>
        <begin position="1"/>
        <end position="20"/>
    </location>
</feature>
<dbReference type="EMBL" id="AP014946">
    <property type="protein sequence ID" value="BAT59747.1"/>
    <property type="molecule type" value="Genomic_DNA"/>
</dbReference>
<dbReference type="AlphaFoldDB" id="A0A0S3PV26"/>
<dbReference type="KEGG" id="vgo:GJW-30_1_02280"/>
<organism evidence="3 4">
    <name type="scientific">Variibacter gotjawalensis</name>
    <dbReference type="NCBI Taxonomy" id="1333996"/>
    <lineage>
        <taxon>Bacteria</taxon>
        <taxon>Pseudomonadati</taxon>
        <taxon>Pseudomonadota</taxon>
        <taxon>Alphaproteobacteria</taxon>
        <taxon>Hyphomicrobiales</taxon>
        <taxon>Nitrobacteraceae</taxon>
        <taxon>Variibacter</taxon>
    </lineage>
</organism>
<feature type="region of interest" description="Disordered" evidence="1">
    <location>
        <begin position="18"/>
        <end position="80"/>
    </location>
</feature>
<gene>
    <name evidence="3" type="ORF">GJW-30_1_02280</name>
</gene>
<evidence type="ECO:0000256" key="2">
    <source>
        <dbReference type="SAM" id="SignalP"/>
    </source>
</evidence>
<evidence type="ECO:0000313" key="4">
    <source>
        <dbReference type="Proteomes" id="UP000236884"/>
    </source>
</evidence>
<feature type="compositionally biased region" description="Polar residues" evidence="1">
    <location>
        <begin position="24"/>
        <end position="46"/>
    </location>
</feature>
<keyword evidence="2" id="KW-0732">Signal</keyword>
<name>A0A0S3PV26_9BRAD</name>
<dbReference type="Proteomes" id="UP000236884">
    <property type="component" value="Chromosome"/>
</dbReference>